<dbReference type="Pfam" id="PF20431">
    <property type="entry name" value="E_motif"/>
    <property type="match status" value="1"/>
</dbReference>
<proteinExistence type="predicted"/>
<dbReference type="PANTHER" id="PTHR47926:SF346">
    <property type="entry name" value="PENTATRICOPEPTIDE REPEAT-CONTAINING PROTEIN"/>
    <property type="match status" value="1"/>
</dbReference>
<evidence type="ECO:0000256" key="2">
    <source>
        <dbReference type="PROSITE-ProRule" id="PRU00708"/>
    </source>
</evidence>
<dbReference type="Pfam" id="PF03732">
    <property type="entry name" value="Retrotrans_gag"/>
    <property type="match status" value="1"/>
</dbReference>
<feature type="repeat" description="PPR" evidence="2">
    <location>
        <begin position="587"/>
        <end position="621"/>
    </location>
</feature>
<gene>
    <name evidence="5" type="ORF">CCAM_LOCUS34045</name>
</gene>
<dbReference type="GO" id="GO:0003723">
    <property type="term" value="F:RNA binding"/>
    <property type="evidence" value="ECO:0007669"/>
    <property type="project" value="InterPro"/>
</dbReference>
<dbReference type="GO" id="GO:0009451">
    <property type="term" value="P:RNA modification"/>
    <property type="evidence" value="ECO:0007669"/>
    <property type="project" value="InterPro"/>
</dbReference>
<keyword evidence="6" id="KW-1185">Reference proteome</keyword>
<dbReference type="EMBL" id="OOIL02004481">
    <property type="protein sequence ID" value="VFQ92269.1"/>
    <property type="molecule type" value="Genomic_DNA"/>
</dbReference>
<feature type="region of interest" description="Disordered" evidence="3">
    <location>
        <begin position="344"/>
        <end position="384"/>
    </location>
</feature>
<feature type="repeat" description="PPR" evidence="2">
    <location>
        <begin position="649"/>
        <end position="683"/>
    </location>
</feature>
<dbReference type="PROSITE" id="PS51375">
    <property type="entry name" value="PPR"/>
    <property type="match status" value="5"/>
</dbReference>
<dbReference type="FunFam" id="1.25.40.10:FF:000280">
    <property type="entry name" value="Pentatricopeptide repeat-containing protein"/>
    <property type="match status" value="1"/>
</dbReference>
<feature type="compositionally biased region" description="Basic and acidic residues" evidence="3">
    <location>
        <begin position="375"/>
        <end position="384"/>
    </location>
</feature>
<accession>A0A484MUS2</accession>
<dbReference type="InterPro" id="IPR005162">
    <property type="entry name" value="Retrotrans_gag_dom"/>
</dbReference>
<evidence type="ECO:0000259" key="4">
    <source>
        <dbReference type="Pfam" id="PF03732"/>
    </source>
</evidence>
<dbReference type="AlphaFoldDB" id="A0A484MUS2"/>
<feature type="repeat" description="PPR" evidence="2">
    <location>
        <begin position="480"/>
        <end position="514"/>
    </location>
</feature>
<dbReference type="Proteomes" id="UP000595140">
    <property type="component" value="Unassembled WGS sequence"/>
</dbReference>
<feature type="repeat" description="PPR" evidence="2">
    <location>
        <begin position="751"/>
        <end position="785"/>
    </location>
</feature>
<feature type="compositionally biased region" description="Basic and acidic residues" evidence="3">
    <location>
        <begin position="81"/>
        <end position="106"/>
    </location>
</feature>
<dbReference type="Pfam" id="PF01535">
    <property type="entry name" value="PPR"/>
    <property type="match status" value="6"/>
</dbReference>
<dbReference type="InterPro" id="IPR046960">
    <property type="entry name" value="PPR_At4g14850-like_plant"/>
</dbReference>
<dbReference type="Gene3D" id="1.25.40.10">
    <property type="entry name" value="Tetratricopeptide repeat domain"/>
    <property type="match status" value="4"/>
</dbReference>
<evidence type="ECO:0000313" key="6">
    <source>
        <dbReference type="Proteomes" id="UP000595140"/>
    </source>
</evidence>
<feature type="repeat" description="PPR" evidence="2">
    <location>
        <begin position="890"/>
        <end position="924"/>
    </location>
</feature>
<protein>
    <recommendedName>
        <fullName evidence="4">Retrotransposon gag domain-containing protein</fullName>
    </recommendedName>
</protein>
<dbReference type="Pfam" id="PF13041">
    <property type="entry name" value="PPR_2"/>
    <property type="match status" value="2"/>
</dbReference>
<dbReference type="FunFam" id="1.25.40.10:FF:000442">
    <property type="entry name" value="Pentatricopeptide repeat-containing protein At3g49710"/>
    <property type="match status" value="1"/>
</dbReference>
<evidence type="ECO:0000256" key="3">
    <source>
        <dbReference type="SAM" id="MobiDB-lite"/>
    </source>
</evidence>
<dbReference type="InterPro" id="IPR002885">
    <property type="entry name" value="PPR_rpt"/>
</dbReference>
<evidence type="ECO:0000256" key="1">
    <source>
        <dbReference type="ARBA" id="ARBA00022737"/>
    </source>
</evidence>
<dbReference type="OrthoDB" id="185373at2759"/>
<dbReference type="InterPro" id="IPR046848">
    <property type="entry name" value="E_motif"/>
</dbReference>
<feature type="domain" description="Retrotransposon gag" evidence="4">
    <location>
        <begin position="213"/>
        <end position="300"/>
    </location>
</feature>
<name>A0A484MUS2_9ASTE</name>
<reference evidence="5 6" key="1">
    <citation type="submission" date="2018-04" db="EMBL/GenBank/DDBJ databases">
        <authorList>
            <person name="Vogel A."/>
        </authorList>
    </citation>
    <scope>NUCLEOTIDE SEQUENCE [LARGE SCALE GENOMIC DNA]</scope>
</reference>
<keyword evidence="1" id="KW-0677">Repeat</keyword>
<dbReference type="NCBIfam" id="TIGR00756">
    <property type="entry name" value="PPR"/>
    <property type="match status" value="5"/>
</dbReference>
<evidence type="ECO:0000313" key="5">
    <source>
        <dbReference type="EMBL" id="VFQ92269.1"/>
    </source>
</evidence>
<organism evidence="5 6">
    <name type="scientific">Cuscuta campestris</name>
    <dbReference type="NCBI Taxonomy" id="132261"/>
    <lineage>
        <taxon>Eukaryota</taxon>
        <taxon>Viridiplantae</taxon>
        <taxon>Streptophyta</taxon>
        <taxon>Embryophyta</taxon>
        <taxon>Tracheophyta</taxon>
        <taxon>Spermatophyta</taxon>
        <taxon>Magnoliopsida</taxon>
        <taxon>eudicotyledons</taxon>
        <taxon>Gunneridae</taxon>
        <taxon>Pentapetalae</taxon>
        <taxon>asterids</taxon>
        <taxon>lamiids</taxon>
        <taxon>Solanales</taxon>
        <taxon>Convolvulaceae</taxon>
        <taxon>Cuscuteae</taxon>
        <taxon>Cuscuta</taxon>
        <taxon>Cuscuta subgen. Grammica</taxon>
        <taxon>Cuscuta sect. Cleistogrammica</taxon>
    </lineage>
</organism>
<dbReference type="FunFam" id="1.25.40.10:FF:000344">
    <property type="entry name" value="Pentatricopeptide repeat-containing protein"/>
    <property type="match status" value="1"/>
</dbReference>
<dbReference type="PANTHER" id="PTHR47926">
    <property type="entry name" value="PENTATRICOPEPTIDE REPEAT-CONTAINING PROTEIN"/>
    <property type="match status" value="1"/>
</dbReference>
<feature type="region of interest" description="Disordered" evidence="3">
    <location>
        <begin position="69"/>
        <end position="122"/>
    </location>
</feature>
<feature type="compositionally biased region" description="Basic and acidic residues" evidence="3">
    <location>
        <begin position="344"/>
        <end position="361"/>
    </location>
</feature>
<sequence>MAMMQQAGGFMSFAYPGMTAPIMPPPVSTPSTFVPRIVPVRPVNLTGIMNEAAPSNVHKVDEVEQEVARRRKGKAIAKPSKTRDSAFKRLGDKEDGPRKESETIHLDEEEAESQPRASAYTRLSYDEDDLDKIGSVTRKLRALEEKVEEKVGAKKHTLAKSPFSARVHAQKLRRKVKLDVEKFTGKEDPNVHLDTFHNVAQMAGCTDAEECLLFFSSLRGRSVEWFNSLPHGRIGSFEKLAEVFRKKYQDNCIKRKKFTYLNTVGQREKESLTQFLTRWRDEVDKVEEMDDKTAMSLLMNVFRSGDLYTEFCRRPPSSYQEAYNTAWEYAEAEVLNKSKQELEEGYTRVKTDRPKKDDQRGGSKPSATYDGSVHQIRDEKKGEQPKRPWIEKWCTYHQSDSHNTTDCRNSTESVDQYHATLLSKCIKSKNLKLGRTLHSLFIKTALNLNTFLANRAIDMYAKCDSIDSAQAVFDELPHRNTHSWNTIISAHSRFGRFGHAHLLLDEMPEPNVVSYNSVISTLNRHGYYRQSIYMFRRMQEVILLGGEKLVMDEVTVVGVVNACARLRAGYWLRQTHGAALVAGLQLNGVVCNSMIDAYGECGEPEISYLIFSRMNERDVVSWTSMVVAYARASRMVDAEGIFDQMPVRNAVSWTALIAGFVQNGRGDRALNVFSEMQEARIRPNDFTYVCALGACADLALVEKGKQLHGHILRRGSCFNNVCVVNALVDVYCKCGDTTSALTLFENSTEKDIVTWNSMITGFAQNGQGKVSLALFNRMIGSGVTPNHVTFLGVLAACSHSGLETEGLQILHRMEKDFGVQPQLDHYSILIDLLGRKNRLREAMELLEKSPDGCSDHVGMWGALFGACRVHGNMELARRAAKRLLLLEPENTGRYVMLANVYAEAGRWEDAGQVRRYMDEKGLQKEVAYSWIEVRDTRHEFVARDKSHTHMEDITDLLTGLIDQMKDVGYVPHVDHSFLP</sequence>
<dbReference type="SUPFAM" id="SSF48452">
    <property type="entry name" value="TPR-like"/>
    <property type="match status" value="1"/>
</dbReference>
<dbReference type="InterPro" id="IPR011990">
    <property type="entry name" value="TPR-like_helical_dom_sf"/>
</dbReference>